<feature type="region of interest" description="Disordered" evidence="1">
    <location>
        <begin position="301"/>
        <end position="364"/>
    </location>
</feature>
<dbReference type="PANTHER" id="PTHR33167">
    <property type="entry name" value="TRANSCRIPTION FACTOR, PUTATIVE (DUF863)-RELATED"/>
    <property type="match status" value="1"/>
</dbReference>
<dbReference type="OrthoDB" id="630817at2759"/>
<proteinExistence type="predicted"/>
<reference evidence="3" key="1">
    <citation type="submission" date="2025-08" db="UniProtKB">
        <authorList>
            <consortium name="RefSeq"/>
        </authorList>
    </citation>
    <scope>IDENTIFICATION</scope>
</reference>
<dbReference type="OMA" id="QMSMKGV"/>
<evidence type="ECO:0000256" key="1">
    <source>
        <dbReference type="SAM" id="MobiDB-lite"/>
    </source>
</evidence>
<feature type="compositionally biased region" description="Polar residues" evidence="1">
    <location>
        <begin position="353"/>
        <end position="362"/>
    </location>
</feature>
<dbReference type="KEGG" id="nnu:104598504"/>
<feature type="compositionally biased region" description="Basic and acidic residues" evidence="1">
    <location>
        <begin position="176"/>
        <end position="186"/>
    </location>
</feature>
<dbReference type="PANTHER" id="PTHR33167:SF4">
    <property type="entry name" value="TRANSCRIPTION FACTOR, PUTATIVE (DUF863)-RELATED"/>
    <property type="match status" value="1"/>
</dbReference>
<feature type="region of interest" description="Disordered" evidence="1">
    <location>
        <begin position="1048"/>
        <end position="1093"/>
    </location>
</feature>
<protein>
    <submittedName>
        <fullName evidence="3">Uncharacterized protein LOC104598504</fullName>
    </submittedName>
</protein>
<keyword evidence="2" id="KW-1185">Reference proteome</keyword>
<feature type="compositionally biased region" description="Pro residues" evidence="1">
    <location>
        <begin position="1084"/>
        <end position="1093"/>
    </location>
</feature>
<organism evidence="2 3">
    <name type="scientific">Nelumbo nucifera</name>
    <name type="common">Sacred lotus</name>
    <dbReference type="NCBI Taxonomy" id="4432"/>
    <lineage>
        <taxon>Eukaryota</taxon>
        <taxon>Viridiplantae</taxon>
        <taxon>Streptophyta</taxon>
        <taxon>Embryophyta</taxon>
        <taxon>Tracheophyta</taxon>
        <taxon>Spermatophyta</taxon>
        <taxon>Magnoliopsida</taxon>
        <taxon>Proteales</taxon>
        <taxon>Nelumbonaceae</taxon>
        <taxon>Nelumbo</taxon>
    </lineage>
</organism>
<dbReference type="Pfam" id="PF05904">
    <property type="entry name" value="DUF863"/>
    <property type="match status" value="1"/>
</dbReference>
<accession>A0A1U8A2B7</accession>
<dbReference type="InParanoid" id="A0A1U8A2B7"/>
<evidence type="ECO:0000313" key="3">
    <source>
        <dbReference type="RefSeq" id="XP_010258910.1"/>
    </source>
</evidence>
<dbReference type="FunCoup" id="A0A1U8A2B7">
    <property type="interactions" value="1259"/>
</dbReference>
<dbReference type="Proteomes" id="UP000189703">
    <property type="component" value="Unplaced"/>
</dbReference>
<feature type="compositionally biased region" description="Basic and acidic residues" evidence="1">
    <location>
        <begin position="315"/>
        <end position="330"/>
    </location>
</feature>
<feature type="compositionally biased region" description="Polar residues" evidence="1">
    <location>
        <begin position="304"/>
        <end position="313"/>
    </location>
</feature>
<feature type="region of interest" description="Disordered" evidence="1">
    <location>
        <begin position="238"/>
        <end position="262"/>
    </location>
</feature>
<gene>
    <name evidence="3" type="primary">LOC104598504</name>
</gene>
<dbReference type="InterPro" id="IPR008581">
    <property type="entry name" value="DUF863_pln"/>
</dbReference>
<dbReference type="AlphaFoldDB" id="A0A1U8A2B7"/>
<sequence length="1093" mass="121078">MGTKVQCKSYLPGYYSMRDLNEDANSGSWPLYYENKTLKSGHCYNGFSSRPTTDGYLGYDKEVLKQTMLMHESIFRKQVYELHRLYKIQKSLMDELRMKELHKYTLPVETTQSSLFSSQLSSEDAQKTRHIPSLPLVNSACSKPSVCDSEKTQPPFSFRKENGIHTCPAPTQKGSSSKDKLSESSSKKFPRKMFDLQLPADEYIDSEEGEPLEEEKASEISVVTNYPLRNSGAAHDRDVKLSLGSGGNPGSQADSLRSDSCLQSTHHGLADLNEPIPVEEEIVSAPVDFLHPVTCHGEIKGQSLPITPNSGFHGSSRDFFQDKQKGRDNETSSNSQRSENERSRQEWPPNLEAGQSNCSLKSLPQGFYPEKLPAPSAPFQFEHKKALELPSFVLSDQSKREPWREKTSYSLESSQREQNLQSFNFLGSVADAHVPGLHPSIPQSDVANSGSSLASSWRKPTSSLIQKKPIAVQELSSVNPFSPMSKNSKTSYQGSGVIEDKWHLNSNFGSNPSFGSEISNGKNGFCHGSQSESKLLQVCSPSVGFGYLNCSIDNTSAYEHFGNHGLAKHYKGSDSVDVKIVKDINLNMVLPNGFQDMVLQRDLVIIDGEGKHEDPPGGLPWLGAKPACNDTTTKGSRNLDKTGSDSLQVCPQHFADEVEARNGRNPSFIQDFTLASCTRYTEAKIVKMADSPSDKKILGFPIFDKPHVSHNHSSSQCSSAKLCHHRSEIEDIENNVKVKVLNIDLSHNPSLPNSRDQLSMENLVVEKRLSNNLDDSRNRINLNSCADEDESLSVTNVQCGAEKRTTGIDLEVLAVPESEEGIPTGGEFLSDQLESLVQSSRVVGDPHEELVKTAAEAIVAISSFSNNKHSEDDICQPSETPLKETLHWFAEIISSNMGDLQSYIDVALRCKGVSDQESSSDESDYFETMTLKLTELEVEERWCKPHAPEIPKVEEASASRLLSRPRKGQGRRGRQRRDFQRDILPGLASLSRHEVNEDLQTIEGLMRATGCSWETGLAKKNAGRSGWARGRRRSRCPAPTMVMTVECPPPKQQSSNGELGLEERSLTGWGKTTRRPRRQRCPAGNPPLPVAIV</sequence>
<name>A0A1U8A2B7_NELNU</name>
<evidence type="ECO:0000313" key="2">
    <source>
        <dbReference type="Proteomes" id="UP000189703"/>
    </source>
</evidence>
<feature type="region of interest" description="Disordered" evidence="1">
    <location>
        <begin position="954"/>
        <end position="982"/>
    </location>
</feature>
<dbReference type="eggNOG" id="ENOG502QQQ0">
    <property type="taxonomic scope" value="Eukaryota"/>
</dbReference>
<feature type="compositionally biased region" description="Polar residues" evidence="1">
    <location>
        <begin position="250"/>
        <end position="262"/>
    </location>
</feature>
<dbReference type="GeneID" id="104598504"/>
<feature type="region of interest" description="Disordered" evidence="1">
    <location>
        <begin position="151"/>
        <end position="189"/>
    </location>
</feature>
<feature type="compositionally biased region" description="Basic residues" evidence="1">
    <location>
        <begin position="963"/>
        <end position="975"/>
    </location>
</feature>
<dbReference type="RefSeq" id="XP_010258910.1">
    <property type="nucleotide sequence ID" value="XM_010260608.2"/>
</dbReference>